<name>A0A7J0GNW1_9ERIC</name>
<protein>
    <submittedName>
        <fullName evidence="2">Uncharacterized protein</fullName>
    </submittedName>
</protein>
<evidence type="ECO:0000256" key="1">
    <source>
        <dbReference type="SAM" id="MobiDB-lite"/>
    </source>
</evidence>
<accession>A0A7J0GNW1</accession>
<dbReference type="Proteomes" id="UP000585474">
    <property type="component" value="Unassembled WGS sequence"/>
</dbReference>
<sequence>MLVFESPSFSLGLDFDLDSQPQTTARNDPQARPSSANPSFRLIEDDDDFETPTMVSGASSDPQAPPARACIGIRAGGSEAEVGGIAL</sequence>
<reference evidence="2 3" key="1">
    <citation type="submission" date="2019-07" db="EMBL/GenBank/DDBJ databases">
        <title>De Novo Assembly of kiwifruit Actinidia rufa.</title>
        <authorList>
            <person name="Sugita-Konishi S."/>
            <person name="Sato K."/>
            <person name="Mori E."/>
            <person name="Abe Y."/>
            <person name="Kisaki G."/>
            <person name="Hamano K."/>
            <person name="Suezawa K."/>
            <person name="Otani M."/>
            <person name="Fukuda T."/>
            <person name="Manabe T."/>
            <person name="Gomi K."/>
            <person name="Tabuchi M."/>
            <person name="Akimitsu K."/>
            <person name="Kataoka I."/>
        </authorList>
    </citation>
    <scope>NUCLEOTIDE SEQUENCE [LARGE SCALE GENOMIC DNA]</scope>
    <source>
        <strain evidence="3">cv. Fuchu</strain>
    </source>
</reference>
<dbReference type="AlphaFoldDB" id="A0A7J0GNW1"/>
<evidence type="ECO:0000313" key="2">
    <source>
        <dbReference type="EMBL" id="GFZ12490.1"/>
    </source>
</evidence>
<proteinExistence type="predicted"/>
<keyword evidence="3" id="KW-1185">Reference proteome</keyword>
<feature type="compositionally biased region" description="Polar residues" evidence="1">
    <location>
        <begin position="53"/>
        <end position="62"/>
    </location>
</feature>
<comment type="caution">
    <text evidence="2">The sequence shown here is derived from an EMBL/GenBank/DDBJ whole genome shotgun (WGS) entry which is preliminary data.</text>
</comment>
<feature type="region of interest" description="Disordered" evidence="1">
    <location>
        <begin position="1"/>
        <end position="66"/>
    </location>
</feature>
<evidence type="ECO:0000313" key="3">
    <source>
        <dbReference type="Proteomes" id="UP000585474"/>
    </source>
</evidence>
<gene>
    <name evidence="2" type="ORF">Acr_23g0008750</name>
</gene>
<dbReference type="EMBL" id="BJWL01000023">
    <property type="protein sequence ID" value="GFZ12490.1"/>
    <property type="molecule type" value="Genomic_DNA"/>
</dbReference>
<dbReference type="OrthoDB" id="1680496at2759"/>
<organism evidence="2 3">
    <name type="scientific">Actinidia rufa</name>
    <dbReference type="NCBI Taxonomy" id="165716"/>
    <lineage>
        <taxon>Eukaryota</taxon>
        <taxon>Viridiplantae</taxon>
        <taxon>Streptophyta</taxon>
        <taxon>Embryophyta</taxon>
        <taxon>Tracheophyta</taxon>
        <taxon>Spermatophyta</taxon>
        <taxon>Magnoliopsida</taxon>
        <taxon>eudicotyledons</taxon>
        <taxon>Gunneridae</taxon>
        <taxon>Pentapetalae</taxon>
        <taxon>asterids</taxon>
        <taxon>Ericales</taxon>
        <taxon>Actinidiaceae</taxon>
        <taxon>Actinidia</taxon>
    </lineage>
</organism>
<feature type="compositionally biased region" description="Polar residues" evidence="1">
    <location>
        <begin position="19"/>
        <end position="38"/>
    </location>
</feature>